<organism evidence="1 2">
    <name type="scientific">Mucor lusitanicus CBS 277.49</name>
    <dbReference type="NCBI Taxonomy" id="747725"/>
    <lineage>
        <taxon>Eukaryota</taxon>
        <taxon>Fungi</taxon>
        <taxon>Fungi incertae sedis</taxon>
        <taxon>Mucoromycota</taxon>
        <taxon>Mucoromycotina</taxon>
        <taxon>Mucoromycetes</taxon>
        <taxon>Mucorales</taxon>
        <taxon>Mucorineae</taxon>
        <taxon>Mucoraceae</taxon>
        <taxon>Mucor</taxon>
    </lineage>
</organism>
<dbReference type="VEuPathDB" id="FungiDB:MUCCIDRAFT_157032"/>
<evidence type="ECO:0000313" key="2">
    <source>
        <dbReference type="Proteomes" id="UP000077051"/>
    </source>
</evidence>
<reference evidence="1 2" key="1">
    <citation type="submission" date="2015-06" db="EMBL/GenBank/DDBJ databases">
        <title>Expansion of signal transduction pathways in fungi by whole-genome duplication.</title>
        <authorList>
            <consortium name="DOE Joint Genome Institute"/>
            <person name="Corrochano L.M."/>
            <person name="Kuo A."/>
            <person name="Marcet-Houben M."/>
            <person name="Polaino S."/>
            <person name="Salamov A."/>
            <person name="Villalobos J.M."/>
            <person name="Alvarez M.I."/>
            <person name="Avalos J."/>
            <person name="Benito E.P."/>
            <person name="Benoit I."/>
            <person name="Burger G."/>
            <person name="Camino L.P."/>
            <person name="Canovas D."/>
            <person name="Cerda-Olmedo E."/>
            <person name="Cheng J.-F."/>
            <person name="Dominguez A."/>
            <person name="Elias M."/>
            <person name="Eslava A.P."/>
            <person name="Glaser F."/>
            <person name="Grimwood J."/>
            <person name="Gutierrez G."/>
            <person name="Heitman J."/>
            <person name="Henrissat B."/>
            <person name="Iturriaga E.A."/>
            <person name="Lang B.F."/>
            <person name="Lavin J.L."/>
            <person name="Lee S."/>
            <person name="Li W."/>
            <person name="Lindquist E."/>
            <person name="Lopez-Garcia S."/>
            <person name="Luque E.M."/>
            <person name="Marcos A.T."/>
            <person name="Martin J."/>
            <person name="Mccluskey K."/>
            <person name="Medina H.R."/>
            <person name="Miralles-Duran A."/>
            <person name="Miyazaki A."/>
            <person name="Munoz-Torres E."/>
            <person name="Oguiza J.A."/>
            <person name="Ohm R."/>
            <person name="Olmedo M."/>
            <person name="Orejas M."/>
            <person name="Ortiz-Castellanos L."/>
            <person name="Pisabarro A.G."/>
            <person name="Rodriguez-Romero J."/>
            <person name="Ruiz-Herrera J."/>
            <person name="Ruiz-Vazquez R."/>
            <person name="Sanz C."/>
            <person name="Schackwitz W."/>
            <person name="Schmutz J."/>
            <person name="Shahriari M."/>
            <person name="Shelest E."/>
            <person name="Silva-Franco F."/>
            <person name="Soanes D."/>
            <person name="Syed K."/>
            <person name="Tagua V.G."/>
            <person name="Talbot N.J."/>
            <person name="Thon M."/>
            <person name="De Vries R.P."/>
            <person name="Wiebenga A."/>
            <person name="Yadav J.S."/>
            <person name="Braun E.L."/>
            <person name="Baker S."/>
            <person name="Garre V."/>
            <person name="Horwitz B."/>
            <person name="Torres-Martinez S."/>
            <person name="Idnurm A."/>
            <person name="Herrera-Estrella A."/>
            <person name="Gabaldon T."/>
            <person name="Grigoriev I.V."/>
        </authorList>
    </citation>
    <scope>NUCLEOTIDE SEQUENCE [LARGE SCALE GENOMIC DNA]</scope>
    <source>
        <strain evidence="1 2">CBS 277.49</strain>
    </source>
</reference>
<sequence length="98" mass="10990">MDLSWCIICDRHCVEENLYCSETCRVQDVNHKHASSVPASTNASPLCSPPASPLLDPYFSSFNHERRTSITISKSTRVHHDAFGYMSPSSVPRYSLSE</sequence>
<dbReference type="AlphaFoldDB" id="A0A168ITN2"/>
<keyword evidence="2" id="KW-1185">Reference proteome</keyword>
<name>A0A168ITN2_MUCCL</name>
<gene>
    <name evidence="1" type="ORF">MUCCIDRAFT_157032</name>
</gene>
<dbReference type="Pfam" id="PF12855">
    <property type="entry name" value="Ecl1"/>
    <property type="match status" value="1"/>
</dbReference>
<comment type="caution">
    <text evidence="1">The sequence shown here is derived from an EMBL/GenBank/DDBJ whole genome shotgun (WGS) entry which is preliminary data.</text>
</comment>
<evidence type="ECO:0000313" key="1">
    <source>
        <dbReference type="EMBL" id="OAD00344.1"/>
    </source>
</evidence>
<dbReference type="Proteomes" id="UP000077051">
    <property type="component" value="Unassembled WGS sequence"/>
</dbReference>
<dbReference type="OrthoDB" id="2563506at2759"/>
<dbReference type="EMBL" id="AMYB01000007">
    <property type="protein sequence ID" value="OAD00344.1"/>
    <property type="molecule type" value="Genomic_DNA"/>
</dbReference>
<protein>
    <submittedName>
        <fullName evidence="1">Uncharacterized protein</fullName>
    </submittedName>
</protein>
<proteinExistence type="predicted"/>
<dbReference type="InterPro" id="IPR024368">
    <property type="entry name" value="Ecl1/2/3"/>
</dbReference>
<accession>A0A168ITN2</accession>